<dbReference type="InterPro" id="IPR011676">
    <property type="entry name" value="DUF1618"/>
</dbReference>
<proteinExistence type="predicted"/>
<dbReference type="EMBL" id="SPHZ02000003">
    <property type="protein sequence ID" value="KAF0924881.1"/>
    <property type="molecule type" value="Genomic_DNA"/>
</dbReference>
<evidence type="ECO:0000313" key="3">
    <source>
        <dbReference type="Proteomes" id="UP000479710"/>
    </source>
</evidence>
<dbReference type="OrthoDB" id="10630425at2759"/>
<dbReference type="PANTHER" id="PTHR33086:SF51">
    <property type="entry name" value="OS06G0307900 PROTEIN"/>
    <property type="match status" value="1"/>
</dbReference>
<dbReference type="PANTHER" id="PTHR33086">
    <property type="entry name" value="OS05G0468200 PROTEIN-RELATED"/>
    <property type="match status" value="1"/>
</dbReference>
<keyword evidence="3" id="KW-1185">Reference proteome</keyword>
<dbReference type="Pfam" id="PF07762">
    <property type="entry name" value="DUF1618"/>
    <property type="match status" value="1"/>
</dbReference>
<organism evidence="2 3">
    <name type="scientific">Oryza meyeriana var. granulata</name>
    <dbReference type="NCBI Taxonomy" id="110450"/>
    <lineage>
        <taxon>Eukaryota</taxon>
        <taxon>Viridiplantae</taxon>
        <taxon>Streptophyta</taxon>
        <taxon>Embryophyta</taxon>
        <taxon>Tracheophyta</taxon>
        <taxon>Spermatophyta</taxon>
        <taxon>Magnoliopsida</taxon>
        <taxon>Liliopsida</taxon>
        <taxon>Poales</taxon>
        <taxon>Poaceae</taxon>
        <taxon>BOP clade</taxon>
        <taxon>Oryzoideae</taxon>
        <taxon>Oryzeae</taxon>
        <taxon>Oryzinae</taxon>
        <taxon>Oryza</taxon>
        <taxon>Oryza meyeriana</taxon>
    </lineage>
</organism>
<dbReference type="AlphaFoldDB" id="A0A6G1EJN2"/>
<comment type="caution">
    <text evidence="2">The sequence shown here is derived from an EMBL/GenBank/DDBJ whole genome shotgun (WGS) entry which is preliminary data.</text>
</comment>
<sequence>MQFEPFLGASCVVDIAAIAQNRCVGVSDGRLHYVEISDKDDKLMATVSVWTHGRGGWTRRSATRFADVWAHPTYVNNGLPQTVPAIAFVHPSLPNHLYFLLEERLFSVDVSVNRVVEVVGAPQTADLFPWILPSSLTPEYEVEPSKM</sequence>
<gene>
    <name evidence="2" type="ORF">E2562_014965</name>
</gene>
<evidence type="ECO:0000259" key="1">
    <source>
        <dbReference type="Pfam" id="PF07762"/>
    </source>
</evidence>
<feature type="domain" description="DUF1618" evidence="1">
    <location>
        <begin position="18"/>
        <end position="94"/>
    </location>
</feature>
<reference evidence="2 3" key="1">
    <citation type="submission" date="2019-11" db="EMBL/GenBank/DDBJ databases">
        <title>Whole genome sequence of Oryza granulata.</title>
        <authorList>
            <person name="Li W."/>
        </authorList>
    </citation>
    <scope>NUCLEOTIDE SEQUENCE [LARGE SCALE GENOMIC DNA]</scope>
    <source>
        <strain evidence="3">cv. Menghai</strain>
        <tissue evidence="2">Leaf</tissue>
    </source>
</reference>
<accession>A0A6G1EJN2</accession>
<name>A0A6G1EJN2_9ORYZ</name>
<dbReference type="Proteomes" id="UP000479710">
    <property type="component" value="Unassembled WGS sequence"/>
</dbReference>
<protein>
    <recommendedName>
        <fullName evidence="1">DUF1618 domain-containing protein</fullName>
    </recommendedName>
</protein>
<evidence type="ECO:0000313" key="2">
    <source>
        <dbReference type="EMBL" id="KAF0924881.1"/>
    </source>
</evidence>